<proteinExistence type="predicted"/>
<evidence type="ECO:0008006" key="4">
    <source>
        <dbReference type="Google" id="ProtNLM"/>
    </source>
</evidence>
<feature type="region of interest" description="Disordered" evidence="1">
    <location>
        <begin position="350"/>
        <end position="393"/>
    </location>
</feature>
<dbReference type="STRING" id="6689.A0A3R7QD85"/>
<evidence type="ECO:0000313" key="3">
    <source>
        <dbReference type="Proteomes" id="UP000283509"/>
    </source>
</evidence>
<feature type="region of interest" description="Disordered" evidence="1">
    <location>
        <begin position="600"/>
        <end position="642"/>
    </location>
</feature>
<dbReference type="Proteomes" id="UP000283509">
    <property type="component" value="Unassembled WGS sequence"/>
</dbReference>
<gene>
    <name evidence="2" type="ORF">C7M84_018235</name>
</gene>
<feature type="region of interest" description="Disordered" evidence="1">
    <location>
        <begin position="256"/>
        <end position="291"/>
    </location>
</feature>
<feature type="region of interest" description="Disordered" evidence="1">
    <location>
        <begin position="732"/>
        <end position="798"/>
    </location>
</feature>
<dbReference type="EMBL" id="QCYY01003364">
    <property type="protein sequence ID" value="ROT63854.1"/>
    <property type="molecule type" value="Genomic_DNA"/>
</dbReference>
<name>A0A3R7QD85_PENVA</name>
<evidence type="ECO:0000256" key="1">
    <source>
        <dbReference type="SAM" id="MobiDB-lite"/>
    </source>
</evidence>
<accession>A0A3R7QD85</accession>
<protein>
    <recommendedName>
        <fullName evidence="4">Reverse transcriptase/retrotransposon-derived protein RNase H-like domain-containing protein</fullName>
    </recommendedName>
</protein>
<comment type="caution">
    <text evidence="2">The sequence shown here is derived from an EMBL/GenBank/DDBJ whole genome shotgun (WGS) entry which is preliminary data.</text>
</comment>
<feature type="compositionally biased region" description="Low complexity" evidence="1">
    <location>
        <begin position="619"/>
        <end position="635"/>
    </location>
</feature>
<sequence length="798" mass="80836">MLAANIGDDWDLEKNTLTPGPRMLFRDSPGLTTLAVHDVNVGDAAPVKQAPYRVNPNRLAPLQQELNYMLEHGLIEACQSDKPFKLAVDASDVGAGAVLLQEDDQAIDHPDPLPRGTLGHGFPGVLTGAGQVQPHHDRPTGGVPLAPPGSRSAGRMEGPVSGEAVGCGAAGGEAGCRAGLGARGPQGASAALGLAEGPACSAPVPESGVGFGVWLPGPSEGRLPWPPRPQALARGVWAEARADNYKGNHLRGLRRLRAGGQTRPSGLSGPARGPAGVRGHPAGWASPPGQAAWALLPPAPSRAGAEAEAGVAPAAARKPLPLRLPSSKAGQALGVLAAGAVGGLPSVAPGAEPCPRSSPASPAPVPEAGQALGGPGCRGRRRAAFRGPGAEPCPRSCGLRARADNYRGGTTFGGCGLAAGGQARRRGRSGALRGRCGASCCGQALGGPGCRGRRRGCLPWPRGRALPAVVWAEGPRDNYRGNTFGGCGLAGKLAVGAGSPCLSGSRPRKRGRLWGVLAAGAVGGAAPAGRARAGPGRGRVWLRACADNDKGTASAAGGMGRLPPRARCCCAAASGPVPAVQAAHSPIGGLASFSPFPFRSPAPSRGRGRQADGWTACQSAPSASSSWAGAGSGLPPFGPLRPRGRRCRGRATAMPDRLPEGGVLPWRRPRVGPWGASWWLEGLHRQLLWGATFGCGAAVHGQTPRSSSPSGRAGAPCWCGLAPRGRLGLSCHPAPSRGRRAEAAGAACPPPPRDEAPDSPAPRPRGKRGRLWGSWLRGRRSQGLPSVAPGAEPCPRVV</sequence>
<organism evidence="2 3">
    <name type="scientific">Penaeus vannamei</name>
    <name type="common">Whiteleg shrimp</name>
    <name type="synonym">Litopenaeus vannamei</name>
    <dbReference type="NCBI Taxonomy" id="6689"/>
    <lineage>
        <taxon>Eukaryota</taxon>
        <taxon>Metazoa</taxon>
        <taxon>Ecdysozoa</taxon>
        <taxon>Arthropoda</taxon>
        <taxon>Crustacea</taxon>
        <taxon>Multicrustacea</taxon>
        <taxon>Malacostraca</taxon>
        <taxon>Eumalacostraca</taxon>
        <taxon>Eucarida</taxon>
        <taxon>Decapoda</taxon>
        <taxon>Dendrobranchiata</taxon>
        <taxon>Penaeoidea</taxon>
        <taxon>Penaeidae</taxon>
        <taxon>Penaeus</taxon>
    </lineage>
</organism>
<reference evidence="2 3" key="2">
    <citation type="submission" date="2019-01" db="EMBL/GenBank/DDBJ databases">
        <title>The decoding of complex shrimp genome reveals the adaptation for benthos swimmer, frequently molting mechanism and breeding impact on genome.</title>
        <authorList>
            <person name="Sun Y."/>
            <person name="Gao Y."/>
            <person name="Yu Y."/>
        </authorList>
    </citation>
    <scope>NUCLEOTIDE SEQUENCE [LARGE SCALE GENOMIC DNA]</scope>
    <source>
        <tissue evidence="2">Muscle</tissue>
    </source>
</reference>
<evidence type="ECO:0000313" key="2">
    <source>
        <dbReference type="EMBL" id="ROT63854.1"/>
    </source>
</evidence>
<feature type="compositionally biased region" description="Low complexity" evidence="1">
    <location>
        <begin position="350"/>
        <end position="360"/>
    </location>
</feature>
<keyword evidence="3" id="KW-1185">Reference proteome</keyword>
<feature type="region of interest" description="Disordered" evidence="1">
    <location>
        <begin position="131"/>
        <end position="160"/>
    </location>
</feature>
<dbReference type="AlphaFoldDB" id="A0A3R7QD85"/>
<reference evidence="2 3" key="1">
    <citation type="submission" date="2018-04" db="EMBL/GenBank/DDBJ databases">
        <authorList>
            <person name="Zhang X."/>
            <person name="Yuan J."/>
            <person name="Li F."/>
            <person name="Xiang J."/>
        </authorList>
    </citation>
    <scope>NUCLEOTIDE SEQUENCE [LARGE SCALE GENOMIC DNA]</scope>
    <source>
        <tissue evidence="2">Muscle</tissue>
    </source>
</reference>